<dbReference type="SUPFAM" id="SSF51905">
    <property type="entry name" value="FAD/NAD(P)-binding domain"/>
    <property type="match status" value="1"/>
</dbReference>
<dbReference type="Pfam" id="PF01266">
    <property type="entry name" value="DAO"/>
    <property type="match status" value="1"/>
</dbReference>
<reference evidence="6" key="1">
    <citation type="submission" date="2023-08" db="EMBL/GenBank/DDBJ databases">
        <authorList>
            <person name="Audoor S."/>
            <person name="Bilcke G."/>
        </authorList>
    </citation>
    <scope>NUCLEOTIDE SEQUENCE</scope>
</reference>
<feature type="domain" description="FAD dependent oxidoreductase" evidence="2">
    <location>
        <begin position="41"/>
        <end position="413"/>
    </location>
</feature>
<dbReference type="PANTHER" id="PTHR43757:SF15">
    <property type="entry name" value="PYRUVATE DEHYDROGENASE PHOSPHATASE REGULATORY SUBUNIT, MITOCHONDRIAL-LIKE"/>
    <property type="match status" value="1"/>
</dbReference>
<accession>A0AAD2PVA8</accession>
<dbReference type="SUPFAM" id="SSF54373">
    <property type="entry name" value="FAD-linked reductases, C-terminal domain"/>
    <property type="match status" value="1"/>
</dbReference>
<dbReference type="InterPro" id="IPR028896">
    <property type="entry name" value="GcvT/YgfZ/DmdA"/>
</dbReference>
<dbReference type="InterPro" id="IPR006076">
    <property type="entry name" value="FAD-dep_OxRdtase"/>
</dbReference>
<comment type="caution">
    <text evidence="6">The sequence shown here is derived from an EMBL/GenBank/DDBJ whole genome shotgun (WGS) entry which is preliminary data.</text>
</comment>
<dbReference type="AlphaFoldDB" id="A0AAD2PVA8"/>
<dbReference type="Pfam" id="PF08669">
    <property type="entry name" value="GCV_T_C"/>
    <property type="match status" value="1"/>
</dbReference>
<comment type="similarity">
    <text evidence="1">Belongs to the GcvT family.</text>
</comment>
<evidence type="ECO:0000259" key="5">
    <source>
        <dbReference type="Pfam" id="PF16350"/>
    </source>
</evidence>
<dbReference type="PANTHER" id="PTHR43757">
    <property type="entry name" value="AMINOMETHYLTRANSFERASE"/>
    <property type="match status" value="1"/>
</dbReference>
<keyword evidence="7" id="KW-1185">Reference proteome</keyword>
<evidence type="ECO:0000313" key="7">
    <source>
        <dbReference type="Proteomes" id="UP001295423"/>
    </source>
</evidence>
<dbReference type="Gene3D" id="2.40.30.110">
    <property type="entry name" value="Aminomethyltransferase beta-barrel domains"/>
    <property type="match status" value="1"/>
</dbReference>
<dbReference type="Pfam" id="PF01571">
    <property type="entry name" value="GCV_T"/>
    <property type="match status" value="1"/>
</dbReference>
<dbReference type="InterPro" id="IPR036188">
    <property type="entry name" value="FAD/NAD-bd_sf"/>
</dbReference>
<protein>
    <recommendedName>
        <fullName evidence="8">Dimethylglycine dehydrogenase</fullName>
    </recommendedName>
</protein>
<evidence type="ECO:0000259" key="2">
    <source>
        <dbReference type="Pfam" id="PF01266"/>
    </source>
</evidence>
<name>A0AAD2PVA8_9STRA</name>
<dbReference type="GO" id="GO:0005739">
    <property type="term" value="C:mitochondrion"/>
    <property type="evidence" value="ECO:0007669"/>
    <property type="project" value="TreeGrafter"/>
</dbReference>
<dbReference type="Proteomes" id="UP001295423">
    <property type="component" value="Unassembled WGS sequence"/>
</dbReference>
<evidence type="ECO:0000313" key="6">
    <source>
        <dbReference type="EMBL" id="CAJ1954488.1"/>
    </source>
</evidence>
<evidence type="ECO:0000256" key="1">
    <source>
        <dbReference type="ARBA" id="ARBA00008609"/>
    </source>
</evidence>
<dbReference type="InterPro" id="IPR027266">
    <property type="entry name" value="TrmE/GcvT-like"/>
</dbReference>
<dbReference type="SUPFAM" id="SSF103025">
    <property type="entry name" value="Folate-binding domain"/>
    <property type="match status" value="1"/>
</dbReference>
<dbReference type="InterPro" id="IPR006222">
    <property type="entry name" value="GCVT_N"/>
</dbReference>
<feature type="domain" description="FAD dependent oxidoreductase central" evidence="5">
    <location>
        <begin position="421"/>
        <end position="473"/>
    </location>
</feature>
<dbReference type="InterPro" id="IPR029043">
    <property type="entry name" value="GcvT/YgfZ_C"/>
</dbReference>
<dbReference type="SUPFAM" id="SSF101790">
    <property type="entry name" value="Aminomethyltransferase beta-barrel domain"/>
    <property type="match status" value="1"/>
</dbReference>
<evidence type="ECO:0008006" key="8">
    <source>
        <dbReference type="Google" id="ProtNLM"/>
    </source>
</evidence>
<dbReference type="Gene3D" id="3.50.50.60">
    <property type="entry name" value="FAD/NAD(P)-binding domain"/>
    <property type="match status" value="1"/>
</dbReference>
<dbReference type="InterPro" id="IPR032503">
    <property type="entry name" value="FAO_M"/>
</dbReference>
<gene>
    <name evidence="6" type="ORF">CYCCA115_LOCUS15081</name>
</gene>
<dbReference type="EMBL" id="CAKOGP040001869">
    <property type="protein sequence ID" value="CAJ1954488.1"/>
    <property type="molecule type" value="Genomic_DNA"/>
</dbReference>
<dbReference type="Pfam" id="PF16350">
    <property type="entry name" value="FAO_M"/>
    <property type="match status" value="1"/>
</dbReference>
<dbReference type="Gene3D" id="3.30.1360.120">
    <property type="entry name" value="Probable tRNA modification gtpase trme, domain 1"/>
    <property type="match status" value="1"/>
</dbReference>
<dbReference type="Gene3D" id="3.30.9.10">
    <property type="entry name" value="D-Amino Acid Oxidase, subunit A, domain 2"/>
    <property type="match status" value="1"/>
</dbReference>
<proteinExistence type="inferred from homology"/>
<sequence length="873" mass="97118">MLSIFHVRRALLSPRISSLSYFSSKATPSSSQVDLPEHANVVIVGGGIIGTSVAYHLGKLGIKDVVLLEQDQLTAGTTWHAAGLMTTYGSLSSTSIDMRMYTKKLYSEILTEETGLETGFMDCGFIEVACDRDRLHYFRRIAAFNRFLGIEVDEISADQVQEKFPLTTKDDILAGFYVANDGRVNPTDATMAMAKGARQYGVKILEGQEVLGVTTTNTLETGEPSKVTGVTVKNKNDPERPITISSPIVVNCAGMWARQFGEMAGVVVPNQAAEHYYLITEDIDGLDPKWPVLEDPSKCIYIRPEGRGLLVGFFEWEGATWNTGEIPNTFSFGQIEPDWDRMEPYLETAMARLVPEVHNVGLKTFFCGPESFTPDNSPCVGQAPNLQNYYIAAGLNSIGILTGGGIGKTLANWIHQGLPPSDIDVTGINVDRFHSYQANYDYRKQRVSESLGNTYKLLYPGHQPKTCRGVKKSALHGRLEDKNAYFHDVSGWESPGWYAPTASEAVSGEGTFGRPEYFTHWEAEHRACRENVALFDMSFMSKFLVQGYDAGKFLNHLSTANVDGPSSSIVYTQWLNENGFLEADLTVTKLNEDSFLVIATDTMHNHVSSHMTSRLSRDWHCTVTDVTARYAQINLQGPNSRDLLQRITSRNMMEDFEFRRAEEIEIGLARAICTRITYVGELGYELFIPSEHAVYVYDQIIAAGEEFGLKHAGLKALGSLRLEKGYRDYGHDMDNTDTILDAGLSFTCDFEKEGGFIGMEHILQAKADAKEYGGLTRRMVNVKVPLEVTDPLLYHGEILYRNGEPICDIRMGSYGHTVNAGVGLAMLQSKAGEPIKKDYIQNASWELEIADKMYPCEVSLSPFYDPKNTRIKL</sequence>
<dbReference type="InterPro" id="IPR013977">
    <property type="entry name" value="GcvT_C"/>
</dbReference>
<feature type="domain" description="Aminomethyltransferase C-terminal" evidence="4">
    <location>
        <begin position="777"/>
        <end position="865"/>
    </location>
</feature>
<evidence type="ECO:0000259" key="3">
    <source>
        <dbReference type="Pfam" id="PF01571"/>
    </source>
</evidence>
<dbReference type="Gene3D" id="3.30.70.1400">
    <property type="entry name" value="Aminomethyltransferase beta-barrel domains"/>
    <property type="match status" value="1"/>
</dbReference>
<organism evidence="6 7">
    <name type="scientific">Cylindrotheca closterium</name>
    <dbReference type="NCBI Taxonomy" id="2856"/>
    <lineage>
        <taxon>Eukaryota</taxon>
        <taxon>Sar</taxon>
        <taxon>Stramenopiles</taxon>
        <taxon>Ochrophyta</taxon>
        <taxon>Bacillariophyta</taxon>
        <taxon>Bacillariophyceae</taxon>
        <taxon>Bacillariophycidae</taxon>
        <taxon>Bacillariales</taxon>
        <taxon>Bacillariaceae</taxon>
        <taxon>Cylindrotheca</taxon>
    </lineage>
</organism>
<evidence type="ECO:0000259" key="4">
    <source>
        <dbReference type="Pfam" id="PF08669"/>
    </source>
</evidence>
<feature type="domain" description="GCVT N-terminal" evidence="3">
    <location>
        <begin position="475"/>
        <end position="752"/>
    </location>
</feature>